<keyword evidence="5" id="KW-1185">Reference proteome</keyword>
<evidence type="ECO:0008006" key="6">
    <source>
        <dbReference type="Google" id="ProtNLM"/>
    </source>
</evidence>
<dbReference type="InterPro" id="IPR015919">
    <property type="entry name" value="Cadherin-like_sf"/>
</dbReference>
<organism evidence="4 5">
    <name type="scientific">Aquimarina atlantica</name>
    <dbReference type="NCBI Taxonomy" id="1317122"/>
    <lineage>
        <taxon>Bacteria</taxon>
        <taxon>Pseudomonadati</taxon>
        <taxon>Bacteroidota</taxon>
        <taxon>Flavobacteriia</taxon>
        <taxon>Flavobacteriales</taxon>
        <taxon>Flavobacteriaceae</taxon>
        <taxon>Aquimarina</taxon>
    </lineage>
</organism>
<dbReference type="EMBL" id="AQRA01000001">
    <property type="protein sequence ID" value="EZH75938.1"/>
    <property type="molecule type" value="Genomic_DNA"/>
</dbReference>
<dbReference type="Pfam" id="PF00028">
    <property type="entry name" value="Cadherin"/>
    <property type="match status" value="1"/>
</dbReference>
<feature type="domain" description="Cadherin" evidence="3">
    <location>
        <begin position="38"/>
        <end position="134"/>
    </location>
</feature>
<dbReference type="SUPFAM" id="SSF49313">
    <property type="entry name" value="Cadherin-like"/>
    <property type="match status" value="1"/>
</dbReference>
<feature type="signal peptide" evidence="1">
    <location>
        <begin position="1"/>
        <end position="23"/>
    </location>
</feature>
<dbReference type="Gene3D" id="2.60.40.10">
    <property type="entry name" value="Immunoglobulins"/>
    <property type="match status" value="1"/>
</dbReference>
<dbReference type="OrthoDB" id="9813840at2"/>
<dbReference type="SUPFAM" id="SSF141571">
    <property type="entry name" value="Pentapeptide repeat-like"/>
    <property type="match status" value="1"/>
</dbReference>
<dbReference type="RefSeq" id="WP_051575591.1">
    <property type="nucleotide sequence ID" value="NZ_AQRA01000001.1"/>
</dbReference>
<dbReference type="InterPro" id="IPR035986">
    <property type="entry name" value="PKD_dom_sf"/>
</dbReference>
<name>A0A023C1Z5_9FLAO</name>
<evidence type="ECO:0000259" key="2">
    <source>
        <dbReference type="PROSITE" id="PS50093"/>
    </source>
</evidence>
<keyword evidence="1" id="KW-0732">Signal</keyword>
<dbReference type="InterPro" id="IPR013783">
    <property type="entry name" value="Ig-like_fold"/>
</dbReference>
<dbReference type="NCBIfam" id="TIGR02167">
    <property type="entry name" value="Liste_lipo_26"/>
    <property type="match status" value="6"/>
</dbReference>
<evidence type="ECO:0000259" key="3">
    <source>
        <dbReference type="PROSITE" id="PS50268"/>
    </source>
</evidence>
<dbReference type="PROSITE" id="PS50093">
    <property type="entry name" value="PKD"/>
    <property type="match status" value="1"/>
</dbReference>
<evidence type="ECO:0000313" key="5">
    <source>
        <dbReference type="Proteomes" id="UP000023541"/>
    </source>
</evidence>
<gene>
    <name evidence="4" type="ORF">ATO12_03870</name>
</gene>
<dbReference type="Pfam" id="PF03382">
    <property type="entry name" value="DUF285"/>
    <property type="match status" value="1"/>
</dbReference>
<dbReference type="Gene3D" id="2.60.40.60">
    <property type="entry name" value="Cadherins"/>
    <property type="match status" value="1"/>
</dbReference>
<dbReference type="Proteomes" id="UP000023541">
    <property type="component" value="Unassembled WGS sequence"/>
</dbReference>
<sequence length="514" mass="56391">MKIHLTKGIILLMLLVTFSCSNDDEQPQTPPIADKAPEISAQTFTVAENIADDVVIGKVVATDPENKALIFTLTKNSDALFELTDTGELSLAKDKKLDFETTTSYTISVEVSDGTHKASADITVAVENVVEPFITTWKTTEANETITIGVTKELTYDYTIDWGDGTIEKNQTTLPSHTYVTANTYTVKVSGKFPSISINVGKDAHKLQTIEQWGDIKWESFYGAFAGCNNMIYNAKDVPDLSRVTSIAGIFARCTMFNAEDLNDWDVSTIIDMRGVFVDASSFNGNISNWNVGKVTNMLSMFAGCSKFNGDLNDWDVSNVTNMEGMFDNADSFTGDLNSWNVSKVTNMSGIFSGADSFNGNLGTWNVSNVNDMSKMFSDATSFNGDISQWNVSNVTNMGSMFSGATSFNGDVNQWNVSKVTNMGSMFRKATSFSGDISNWDIKNVTTMEEMLDHTNISTANYDALLTKWAALPNVQSNVAFGVEGLVYCTAFSERINLIDGKRWRIIGDTSCPR</sequence>
<dbReference type="InterPro" id="IPR011889">
    <property type="entry name" value="Liste_lipo_26"/>
</dbReference>
<comment type="caution">
    <text evidence="4">The sequence shown here is derived from an EMBL/GenBank/DDBJ whole genome shotgun (WGS) entry which is preliminary data.</text>
</comment>
<dbReference type="PROSITE" id="PS50268">
    <property type="entry name" value="CADHERIN_2"/>
    <property type="match status" value="1"/>
</dbReference>
<dbReference type="GO" id="GO:0007156">
    <property type="term" value="P:homophilic cell adhesion via plasma membrane adhesion molecules"/>
    <property type="evidence" value="ECO:0007669"/>
    <property type="project" value="InterPro"/>
</dbReference>
<proteinExistence type="predicted"/>
<dbReference type="InterPro" id="IPR000601">
    <property type="entry name" value="PKD_dom"/>
</dbReference>
<dbReference type="AlphaFoldDB" id="A0A023C1Z5"/>
<dbReference type="STRING" id="1317122.ATO12_03870"/>
<evidence type="ECO:0000256" key="1">
    <source>
        <dbReference type="SAM" id="SignalP"/>
    </source>
</evidence>
<dbReference type="eggNOG" id="COG3291">
    <property type="taxonomic scope" value="Bacteria"/>
</dbReference>
<dbReference type="SMART" id="SM00112">
    <property type="entry name" value="CA"/>
    <property type="match status" value="1"/>
</dbReference>
<dbReference type="GO" id="GO:0016020">
    <property type="term" value="C:membrane"/>
    <property type="evidence" value="ECO:0007669"/>
    <property type="project" value="InterPro"/>
</dbReference>
<protein>
    <recommendedName>
        <fullName evidence="6">Cadherin domain-containing protein</fullName>
    </recommendedName>
</protein>
<dbReference type="SUPFAM" id="SSF49299">
    <property type="entry name" value="PKD domain"/>
    <property type="match status" value="1"/>
</dbReference>
<dbReference type="InterPro" id="IPR002126">
    <property type="entry name" value="Cadherin-like_dom"/>
</dbReference>
<dbReference type="PROSITE" id="PS51257">
    <property type="entry name" value="PROKAR_LIPOPROTEIN"/>
    <property type="match status" value="1"/>
</dbReference>
<dbReference type="GO" id="GO:0005509">
    <property type="term" value="F:calcium ion binding"/>
    <property type="evidence" value="ECO:0007669"/>
    <property type="project" value="InterPro"/>
</dbReference>
<feature type="chain" id="PRO_5001517794" description="Cadherin domain-containing protein" evidence="1">
    <location>
        <begin position="24"/>
        <end position="514"/>
    </location>
</feature>
<reference evidence="4 5" key="1">
    <citation type="submission" date="2014-04" db="EMBL/GenBank/DDBJ databases">
        <title>Aquimarina sp. 22II-S11-z7 Genome Sequencing.</title>
        <authorList>
            <person name="Lai Q."/>
        </authorList>
    </citation>
    <scope>NUCLEOTIDE SEQUENCE [LARGE SCALE GENOMIC DNA]</scope>
    <source>
        <strain evidence="4 5">22II-S11-z7</strain>
    </source>
</reference>
<dbReference type="InterPro" id="IPR005046">
    <property type="entry name" value="DUF285"/>
</dbReference>
<dbReference type="CDD" id="cd11304">
    <property type="entry name" value="Cadherin_repeat"/>
    <property type="match status" value="1"/>
</dbReference>
<dbReference type="CDD" id="cd00146">
    <property type="entry name" value="PKD"/>
    <property type="match status" value="1"/>
</dbReference>
<feature type="domain" description="PKD" evidence="2">
    <location>
        <begin position="158"/>
        <end position="190"/>
    </location>
</feature>
<evidence type="ECO:0000313" key="4">
    <source>
        <dbReference type="EMBL" id="EZH75938.1"/>
    </source>
</evidence>
<accession>A0A023C1Z5</accession>